<keyword evidence="2" id="KW-0966">Cell projection</keyword>
<dbReference type="GO" id="GO:0009306">
    <property type="term" value="P:protein secretion"/>
    <property type="evidence" value="ECO:0007669"/>
    <property type="project" value="InterPro"/>
</dbReference>
<comment type="caution">
    <text evidence="2">The sequence shown here is derived from an EMBL/GenBank/DDBJ whole genome shotgun (WGS) entry which is preliminary data.</text>
</comment>
<proteinExistence type="inferred from homology"/>
<organism evidence="2 3">
    <name type="scientific">Phorcysia thermohydrogeniphila</name>
    <dbReference type="NCBI Taxonomy" id="936138"/>
    <lineage>
        <taxon>Bacteria</taxon>
        <taxon>Pseudomonadati</taxon>
        <taxon>Aquificota</taxon>
        <taxon>Aquificia</taxon>
        <taxon>Desulfurobacteriales</taxon>
        <taxon>Desulfurobacteriaceae</taxon>
        <taxon>Phorcysia</taxon>
    </lineage>
</organism>
<dbReference type="SUPFAM" id="SSF160544">
    <property type="entry name" value="EscU C-terminal domain-like"/>
    <property type="match status" value="1"/>
</dbReference>
<reference evidence="2 3" key="1">
    <citation type="submission" date="2019-03" db="EMBL/GenBank/DDBJ databases">
        <title>Genomic Encyclopedia of Archaeal and Bacterial Type Strains, Phase II (KMG-II): from individual species to whole genera.</title>
        <authorList>
            <person name="Goeker M."/>
        </authorList>
    </citation>
    <scope>NUCLEOTIDE SEQUENCE [LARGE SCALE GENOMIC DNA]</scope>
    <source>
        <strain evidence="2 3">DSM 24425</strain>
    </source>
</reference>
<evidence type="ECO:0000313" key="3">
    <source>
        <dbReference type="Proteomes" id="UP000295777"/>
    </source>
</evidence>
<dbReference type="PRINTS" id="PR00950">
    <property type="entry name" value="TYPE3IMSPROT"/>
</dbReference>
<keyword evidence="2" id="KW-0282">Flagellum</keyword>
<dbReference type="Pfam" id="PF01312">
    <property type="entry name" value="Bac_export_2"/>
    <property type="match status" value="1"/>
</dbReference>
<dbReference type="GO" id="GO:0005886">
    <property type="term" value="C:plasma membrane"/>
    <property type="evidence" value="ECO:0007669"/>
    <property type="project" value="TreeGrafter"/>
</dbReference>
<protein>
    <submittedName>
        <fullName evidence="2">Flagellar biosynthesis protein</fullName>
    </submittedName>
</protein>
<sequence>MEEKKAVALKYEREKDNAPKVLAKGKGIIAEKIVELAKKHDIPVIEDNELVSFLVSLDLGEEIPPSLYKAVAKVLALVYSATRQGYPSK</sequence>
<dbReference type="Gene3D" id="3.40.1690.10">
    <property type="entry name" value="secretion proteins EscU"/>
    <property type="match status" value="1"/>
</dbReference>
<accession>A0A4R1GHM9</accession>
<dbReference type="InterPro" id="IPR006135">
    <property type="entry name" value="T3SS_substrate_exporter"/>
</dbReference>
<keyword evidence="3" id="KW-1185">Reference proteome</keyword>
<gene>
    <name evidence="2" type="ORF">CLV27_0365</name>
</gene>
<dbReference type="PANTHER" id="PTHR30531:SF12">
    <property type="entry name" value="FLAGELLAR BIOSYNTHETIC PROTEIN FLHB"/>
    <property type="match status" value="1"/>
</dbReference>
<dbReference type="EMBL" id="SMFV01000001">
    <property type="protein sequence ID" value="TCK06563.1"/>
    <property type="molecule type" value="Genomic_DNA"/>
</dbReference>
<dbReference type="PANTHER" id="PTHR30531">
    <property type="entry name" value="FLAGELLAR BIOSYNTHETIC PROTEIN FLHB"/>
    <property type="match status" value="1"/>
</dbReference>
<comment type="similarity">
    <text evidence="1">Belongs to the type III secretion exporter family.</text>
</comment>
<name>A0A4R1GHM9_9BACT</name>
<keyword evidence="2" id="KW-0969">Cilium</keyword>
<dbReference type="AlphaFoldDB" id="A0A4R1GHM9"/>
<dbReference type="OrthoDB" id="5244399at2"/>
<dbReference type="RefSeq" id="WP_132525223.1">
    <property type="nucleotide sequence ID" value="NZ_SMFV01000001.1"/>
</dbReference>
<dbReference type="Proteomes" id="UP000295777">
    <property type="component" value="Unassembled WGS sequence"/>
</dbReference>
<evidence type="ECO:0000256" key="1">
    <source>
        <dbReference type="ARBA" id="ARBA00010690"/>
    </source>
</evidence>
<evidence type="ECO:0000313" key="2">
    <source>
        <dbReference type="EMBL" id="TCK06563.1"/>
    </source>
</evidence>
<dbReference type="InterPro" id="IPR029025">
    <property type="entry name" value="T3SS_substrate_exporter_C"/>
</dbReference>